<protein>
    <submittedName>
        <fullName evidence="1">Uncharacterized protein</fullName>
    </submittedName>
</protein>
<evidence type="ECO:0000313" key="1">
    <source>
        <dbReference type="EMBL" id="KKR83560.1"/>
    </source>
</evidence>
<dbReference type="Proteomes" id="UP000034601">
    <property type="component" value="Unassembled WGS sequence"/>
</dbReference>
<organism evidence="1 2">
    <name type="scientific">Candidatus Daviesbacteria bacterium GW2011_GWA2_40_9</name>
    <dbReference type="NCBI Taxonomy" id="1618424"/>
    <lineage>
        <taxon>Bacteria</taxon>
        <taxon>Candidatus Daviesiibacteriota</taxon>
    </lineage>
</organism>
<evidence type="ECO:0000313" key="2">
    <source>
        <dbReference type="Proteomes" id="UP000034601"/>
    </source>
</evidence>
<name>A0A0G0WGV6_9BACT</name>
<dbReference type="AlphaFoldDB" id="A0A0G0WGV6"/>
<gene>
    <name evidence="1" type="ORF">UU29_C0004G0061</name>
</gene>
<accession>A0A0G0WGV6</accession>
<sequence length="109" mass="12910">MSYFYSHLINIEPVLVKLEGLDLSEEQREHLAKLLDATIESTVLDFIFSQLKQDEKEIFVEMLKTTSDKGEMMEFLTVRIDNAQQQIYHTVDKLIEEFNKDIEEIRCHE</sequence>
<proteinExistence type="predicted"/>
<comment type="caution">
    <text evidence="1">The sequence shown here is derived from an EMBL/GenBank/DDBJ whole genome shotgun (WGS) entry which is preliminary data.</text>
</comment>
<reference evidence="1 2" key="1">
    <citation type="journal article" date="2015" name="Nature">
        <title>rRNA introns, odd ribosomes, and small enigmatic genomes across a large radiation of phyla.</title>
        <authorList>
            <person name="Brown C.T."/>
            <person name="Hug L.A."/>
            <person name="Thomas B.C."/>
            <person name="Sharon I."/>
            <person name="Castelle C.J."/>
            <person name="Singh A."/>
            <person name="Wilkins M.J."/>
            <person name="Williams K.H."/>
            <person name="Banfield J.F."/>
        </authorList>
    </citation>
    <scope>NUCLEOTIDE SEQUENCE [LARGE SCALE GENOMIC DNA]</scope>
</reference>
<dbReference type="EMBL" id="LCAB01000004">
    <property type="protein sequence ID" value="KKR83560.1"/>
    <property type="molecule type" value="Genomic_DNA"/>
</dbReference>